<keyword evidence="2" id="KW-1185">Reference proteome</keyword>
<reference evidence="1 2" key="1">
    <citation type="submission" date="2024-01" db="EMBL/GenBank/DDBJ databases">
        <title>The genomes of 5 underutilized Papilionoideae crops provide insights into root nodulation and disease resistanc.</title>
        <authorList>
            <person name="Jiang F."/>
        </authorList>
    </citation>
    <scope>NUCLEOTIDE SEQUENCE [LARGE SCALE GENOMIC DNA]</scope>
    <source>
        <strain evidence="1">LVBAO_FW01</strain>
        <tissue evidence="1">Leaves</tissue>
    </source>
</reference>
<organism evidence="1 2">
    <name type="scientific">Canavalia gladiata</name>
    <name type="common">Sword bean</name>
    <name type="synonym">Dolichos gladiatus</name>
    <dbReference type="NCBI Taxonomy" id="3824"/>
    <lineage>
        <taxon>Eukaryota</taxon>
        <taxon>Viridiplantae</taxon>
        <taxon>Streptophyta</taxon>
        <taxon>Embryophyta</taxon>
        <taxon>Tracheophyta</taxon>
        <taxon>Spermatophyta</taxon>
        <taxon>Magnoliopsida</taxon>
        <taxon>eudicotyledons</taxon>
        <taxon>Gunneridae</taxon>
        <taxon>Pentapetalae</taxon>
        <taxon>rosids</taxon>
        <taxon>fabids</taxon>
        <taxon>Fabales</taxon>
        <taxon>Fabaceae</taxon>
        <taxon>Papilionoideae</taxon>
        <taxon>50 kb inversion clade</taxon>
        <taxon>NPAAA clade</taxon>
        <taxon>indigoferoid/millettioid clade</taxon>
        <taxon>Phaseoleae</taxon>
        <taxon>Canavalia</taxon>
    </lineage>
</organism>
<proteinExistence type="predicted"/>
<gene>
    <name evidence="1" type="ORF">VNO77_27608</name>
</gene>
<accession>A0AAN9KV21</accession>
<sequence>MYGGCGISMEDHVYWRLGLSSFKPCIKDPFNGVFGPRLKAKCHFDHLKKDHSFMLPLRKEASSIPSSFCWLLKKPPFPPQSMHTLGSWLKCHMMKQQRFLPHTNAPVCNGGRLMLLAGPL</sequence>
<comment type="caution">
    <text evidence="1">The sequence shown here is derived from an EMBL/GenBank/DDBJ whole genome shotgun (WGS) entry which is preliminary data.</text>
</comment>
<evidence type="ECO:0000313" key="1">
    <source>
        <dbReference type="EMBL" id="KAK7324089.1"/>
    </source>
</evidence>
<dbReference type="EMBL" id="JAYMYQ010000006">
    <property type="protein sequence ID" value="KAK7324089.1"/>
    <property type="molecule type" value="Genomic_DNA"/>
</dbReference>
<protein>
    <submittedName>
        <fullName evidence="1">Uncharacterized protein</fullName>
    </submittedName>
</protein>
<name>A0AAN9KV21_CANGL</name>
<dbReference type="Proteomes" id="UP001367508">
    <property type="component" value="Unassembled WGS sequence"/>
</dbReference>
<evidence type="ECO:0000313" key="2">
    <source>
        <dbReference type="Proteomes" id="UP001367508"/>
    </source>
</evidence>
<dbReference type="AlphaFoldDB" id="A0AAN9KV21"/>